<feature type="transmembrane region" description="Helical" evidence="8">
    <location>
        <begin position="171"/>
        <end position="195"/>
    </location>
</feature>
<keyword evidence="10" id="KW-1185">Reference proteome</keyword>
<dbReference type="GO" id="GO:0008610">
    <property type="term" value="P:lipid biosynthetic process"/>
    <property type="evidence" value="ECO:0007669"/>
    <property type="project" value="UniProtKB-ARBA"/>
</dbReference>
<evidence type="ECO:0000256" key="3">
    <source>
        <dbReference type="ARBA" id="ARBA00022676"/>
    </source>
</evidence>
<feature type="transmembrane region" description="Helical" evidence="8">
    <location>
        <begin position="69"/>
        <end position="87"/>
    </location>
</feature>
<dbReference type="GO" id="GO:0016763">
    <property type="term" value="F:pentosyltransferase activity"/>
    <property type="evidence" value="ECO:0007669"/>
    <property type="project" value="TreeGrafter"/>
</dbReference>
<keyword evidence="4" id="KW-0808">Transferase</keyword>
<dbReference type="AlphaFoldDB" id="F6D765"/>
<proteinExistence type="predicted"/>
<reference evidence="9 10" key="1">
    <citation type="journal article" date="2014" name="Int. J. Syst. Evol. Microbiol.">
        <title>Methanobacterium paludis sp. nov. and a novel strain of Methanobacterium lacus isolated from northern peatlands.</title>
        <authorList>
            <person name="Cadillo-Quiroz H."/>
            <person name="Brauer S.L."/>
            <person name="Goodson N."/>
            <person name="Yavitt J.B."/>
            <person name="Zinder S.H."/>
        </authorList>
    </citation>
    <scope>NUCLEOTIDE SEQUENCE [LARGE SCALE GENOMIC DNA]</scope>
    <source>
        <strain evidence="10">DSM 25820 / JCM 18151 / SWAN1</strain>
    </source>
</reference>
<dbReference type="RefSeq" id="WP_013826523.1">
    <property type="nucleotide sequence ID" value="NC_015574.1"/>
</dbReference>
<dbReference type="EMBL" id="CP002772">
    <property type="protein sequence ID" value="AEG19024.1"/>
    <property type="molecule type" value="Genomic_DNA"/>
</dbReference>
<evidence type="ECO:0000313" key="10">
    <source>
        <dbReference type="Proteomes" id="UP000009231"/>
    </source>
</evidence>
<evidence type="ECO:0000256" key="8">
    <source>
        <dbReference type="SAM" id="Phobius"/>
    </source>
</evidence>
<feature type="transmembrane region" description="Helical" evidence="8">
    <location>
        <begin position="39"/>
        <end position="57"/>
    </location>
</feature>
<dbReference type="Proteomes" id="UP000009231">
    <property type="component" value="Chromosome"/>
</dbReference>
<keyword evidence="2" id="KW-1003">Cell membrane</keyword>
<keyword evidence="6 8" id="KW-1133">Transmembrane helix</keyword>
<evidence type="ECO:0000313" key="9">
    <source>
        <dbReference type="EMBL" id="AEG19024.1"/>
    </source>
</evidence>
<protein>
    <submittedName>
        <fullName evidence="9">Uncharacterized protein</fullName>
    </submittedName>
</protein>
<feature type="transmembrane region" description="Helical" evidence="8">
    <location>
        <begin position="12"/>
        <end position="33"/>
    </location>
</feature>
<keyword evidence="3" id="KW-0328">Glycosyltransferase</keyword>
<dbReference type="GeneID" id="10669533"/>
<feature type="transmembrane region" description="Helical" evidence="8">
    <location>
        <begin position="215"/>
        <end position="235"/>
    </location>
</feature>
<dbReference type="PANTHER" id="PTHR33908">
    <property type="entry name" value="MANNOSYLTRANSFERASE YKCB-RELATED"/>
    <property type="match status" value="1"/>
</dbReference>
<dbReference type="GO" id="GO:0005886">
    <property type="term" value="C:plasma membrane"/>
    <property type="evidence" value="ECO:0007669"/>
    <property type="project" value="UniProtKB-SubCell"/>
</dbReference>
<dbReference type="PANTHER" id="PTHR33908:SF11">
    <property type="entry name" value="MEMBRANE PROTEIN"/>
    <property type="match status" value="1"/>
</dbReference>
<dbReference type="OrthoDB" id="71268at2157"/>
<evidence type="ECO:0000256" key="2">
    <source>
        <dbReference type="ARBA" id="ARBA00022475"/>
    </source>
</evidence>
<sequence>MNWDNKNYKKALILIPALAAFFITLIPTLKFQWPLSWDIIYHIQYAHLYSQYGLVLTNPLLNYPVGQKIAYPPLFHLLIAALGNLLNVDYFQIARFLQPVLAMSIVLSVSYVAQKFYGKIAGISAGFLIISSYMIYRIMLPLPENLALIFIPIAVYLYYRSIKDNTLKYALLSGILFILVIATHQAAILCLFLVITALTLVEVVVYRNIKVFKNYGAFLSCLVALILAAALFIWLSAPDLFYGILKGGISAATGYASQVNTNEPLSAYGYVKYFTPFILPFALIGGVLAVKRRSKKDIFVLVWLLVLFLLSKSYWFGVNVISFRLIVYMMMPLALLGGFGLSYVYEKLKDYKRVSSNSIRTGFLIAIFMFSMVSGVLTLENPNISTFGAKTDLGSVQIAPPSSSEVDLANWFNANADKNKSILISNLYVSMFLATQTGIPIHYGFEYFNNTTPKSSFEMNNIGYIVYDKRLTFPSENGTLYLQKADSELYPLMYYSEDIHSNINTIKPSFSKVVYENVDFIICQIQ</sequence>
<evidence type="ECO:0000256" key="5">
    <source>
        <dbReference type="ARBA" id="ARBA00022692"/>
    </source>
</evidence>
<gene>
    <name evidence="9" type="ordered locus">MSWAN_2015</name>
</gene>
<dbReference type="eggNOG" id="arCOG00563">
    <property type="taxonomic scope" value="Archaea"/>
</dbReference>
<feature type="transmembrane region" description="Helical" evidence="8">
    <location>
        <begin position="357"/>
        <end position="377"/>
    </location>
</feature>
<feature type="transmembrane region" description="Helical" evidence="8">
    <location>
        <begin position="297"/>
        <end position="315"/>
    </location>
</feature>
<keyword evidence="7 8" id="KW-0472">Membrane</keyword>
<feature type="transmembrane region" description="Helical" evidence="8">
    <location>
        <begin position="142"/>
        <end position="159"/>
    </location>
</feature>
<keyword evidence="5 8" id="KW-0812">Transmembrane</keyword>
<dbReference type="HOGENOM" id="CLU_587455_0_0_2"/>
<feature type="transmembrane region" description="Helical" evidence="8">
    <location>
        <begin position="270"/>
        <end position="290"/>
    </location>
</feature>
<comment type="subcellular location">
    <subcellularLocation>
        <location evidence="1">Cell membrane</location>
        <topology evidence="1">Multi-pass membrane protein</topology>
    </subcellularLocation>
</comment>
<feature type="transmembrane region" description="Helical" evidence="8">
    <location>
        <begin position="120"/>
        <end position="136"/>
    </location>
</feature>
<dbReference type="InterPro" id="IPR050297">
    <property type="entry name" value="LipidA_mod_glycosyltrf_83"/>
</dbReference>
<dbReference type="STRING" id="868131.MSWAN_2015"/>
<evidence type="ECO:0000256" key="1">
    <source>
        <dbReference type="ARBA" id="ARBA00004651"/>
    </source>
</evidence>
<name>F6D765_METPW</name>
<evidence type="ECO:0000256" key="4">
    <source>
        <dbReference type="ARBA" id="ARBA00022679"/>
    </source>
</evidence>
<organism evidence="9 10">
    <name type="scientific">Methanobacterium paludis (strain DSM 25820 / JCM 18151 / SWAN1)</name>
    <dbReference type="NCBI Taxonomy" id="868131"/>
    <lineage>
        <taxon>Archaea</taxon>
        <taxon>Methanobacteriati</taxon>
        <taxon>Methanobacteriota</taxon>
        <taxon>Methanomada group</taxon>
        <taxon>Methanobacteria</taxon>
        <taxon>Methanobacteriales</taxon>
        <taxon>Methanobacteriaceae</taxon>
        <taxon>Methanobacterium</taxon>
    </lineage>
</organism>
<evidence type="ECO:0000256" key="7">
    <source>
        <dbReference type="ARBA" id="ARBA00023136"/>
    </source>
</evidence>
<feature type="transmembrane region" description="Helical" evidence="8">
    <location>
        <begin position="321"/>
        <end position="345"/>
    </location>
</feature>
<evidence type="ECO:0000256" key="6">
    <source>
        <dbReference type="ARBA" id="ARBA00022989"/>
    </source>
</evidence>
<accession>F6D765</accession>
<dbReference type="KEGG" id="mew:MSWAN_2015"/>